<dbReference type="EMBL" id="RRYP01001600">
    <property type="protein sequence ID" value="TNV85720.1"/>
    <property type="molecule type" value="Genomic_DNA"/>
</dbReference>
<comment type="caution">
    <text evidence="1">The sequence shown here is derived from an EMBL/GenBank/DDBJ whole genome shotgun (WGS) entry which is preliminary data.</text>
</comment>
<evidence type="ECO:0000313" key="1">
    <source>
        <dbReference type="EMBL" id="TNV85720.1"/>
    </source>
</evidence>
<sequence>MSQNLANSSKLGEISGQNTDFSLNSTVQGFFQLSTRLFFQNEMQKLFSEREKTLPSASSGSTGYRSLLRSPFEGSLQNFISHVLPDLYAILKANKVPKPEEMILGELDGYIGSSQKFKGKKGISLSASAHLKALKKVSEFLGK</sequence>
<organism evidence="1 2">
    <name type="scientific">Halteria grandinella</name>
    <dbReference type="NCBI Taxonomy" id="5974"/>
    <lineage>
        <taxon>Eukaryota</taxon>
        <taxon>Sar</taxon>
        <taxon>Alveolata</taxon>
        <taxon>Ciliophora</taxon>
        <taxon>Intramacronucleata</taxon>
        <taxon>Spirotrichea</taxon>
        <taxon>Stichotrichia</taxon>
        <taxon>Sporadotrichida</taxon>
        <taxon>Halteriidae</taxon>
        <taxon>Halteria</taxon>
    </lineage>
</organism>
<keyword evidence="2" id="KW-1185">Reference proteome</keyword>
<proteinExistence type="predicted"/>
<dbReference type="Proteomes" id="UP000785679">
    <property type="component" value="Unassembled WGS sequence"/>
</dbReference>
<gene>
    <name evidence="1" type="ORF">FGO68_gene6940</name>
</gene>
<name>A0A8J8P4K9_HALGN</name>
<protein>
    <submittedName>
        <fullName evidence="1">Uncharacterized protein</fullName>
    </submittedName>
</protein>
<dbReference type="AlphaFoldDB" id="A0A8J8P4K9"/>
<reference evidence="1" key="1">
    <citation type="submission" date="2019-06" db="EMBL/GenBank/DDBJ databases">
        <authorList>
            <person name="Zheng W."/>
        </authorList>
    </citation>
    <scope>NUCLEOTIDE SEQUENCE</scope>
    <source>
        <strain evidence="1">QDHG01</strain>
    </source>
</reference>
<evidence type="ECO:0000313" key="2">
    <source>
        <dbReference type="Proteomes" id="UP000785679"/>
    </source>
</evidence>
<accession>A0A8J8P4K9</accession>